<accession>A0A1E3RAB1</accession>
<dbReference type="GO" id="GO:0005886">
    <property type="term" value="C:plasma membrane"/>
    <property type="evidence" value="ECO:0007669"/>
    <property type="project" value="TreeGrafter"/>
</dbReference>
<evidence type="ECO:0000313" key="20">
    <source>
        <dbReference type="EMBL" id="ODQ86711.1"/>
    </source>
</evidence>
<keyword evidence="13 17" id="KW-0456">Lyase</keyword>
<dbReference type="PANTHER" id="PTHR11920:SF335">
    <property type="entry name" value="GUANYLATE CYCLASE"/>
    <property type="match status" value="1"/>
</dbReference>
<dbReference type="GO" id="GO:0004016">
    <property type="term" value="F:adenylate cyclase activity"/>
    <property type="evidence" value="ECO:0007669"/>
    <property type="project" value="UniProtKB-EC"/>
</dbReference>
<dbReference type="GO" id="GO:0005524">
    <property type="term" value="F:ATP binding"/>
    <property type="evidence" value="ECO:0007669"/>
    <property type="project" value="UniProtKB-KW"/>
</dbReference>
<keyword evidence="21" id="KW-1185">Reference proteome</keyword>
<evidence type="ECO:0000256" key="1">
    <source>
        <dbReference type="ARBA" id="ARBA00001593"/>
    </source>
</evidence>
<feature type="transmembrane region" description="Helical" evidence="18">
    <location>
        <begin position="38"/>
        <end position="59"/>
    </location>
</feature>
<keyword evidence="10 18" id="KW-1133">Transmembrane helix</keyword>
<evidence type="ECO:0000256" key="14">
    <source>
        <dbReference type="ARBA" id="ARBA00032597"/>
    </source>
</evidence>
<keyword evidence="5 18" id="KW-0812">Transmembrane</keyword>
<dbReference type="Pfam" id="PF20967">
    <property type="entry name" value="MASE7"/>
    <property type="match status" value="1"/>
</dbReference>
<evidence type="ECO:0000259" key="19">
    <source>
        <dbReference type="PROSITE" id="PS50125"/>
    </source>
</evidence>
<feature type="transmembrane region" description="Helical" evidence="18">
    <location>
        <begin position="139"/>
        <end position="158"/>
    </location>
</feature>
<name>A0A1E3RAB1_9MYCO</name>
<dbReference type="GO" id="GO:0006171">
    <property type="term" value="P:cAMP biosynthetic process"/>
    <property type="evidence" value="ECO:0007669"/>
    <property type="project" value="UniProtKB-KW"/>
</dbReference>
<dbReference type="PROSITE" id="PS50125">
    <property type="entry name" value="GUANYLATE_CYCLASE_2"/>
    <property type="match status" value="1"/>
</dbReference>
<evidence type="ECO:0000313" key="21">
    <source>
        <dbReference type="Proteomes" id="UP000094243"/>
    </source>
</evidence>
<dbReference type="InterPro" id="IPR001054">
    <property type="entry name" value="A/G_cyclase"/>
</dbReference>
<dbReference type="PANTHER" id="PTHR11920">
    <property type="entry name" value="GUANYLYL CYCLASE"/>
    <property type="match status" value="1"/>
</dbReference>
<gene>
    <name evidence="20" type="ORF">BHQ17_19765</name>
</gene>
<dbReference type="Gene3D" id="3.30.70.1230">
    <property type="entry name" value="Nucleotide cyclase"/>
    <property type="match status" value="1"/>
</dbReference>
<organism evidence="20 21">
    <name type="scientific">Mycolicibacterium holsaticum</name>
    <dbReference type="NCBI Taxonomy" id="152142"/>
    <lineage>
        <taxon>Bacteria</taxon>
        <taxon>Bacillati</taxon>
        <taxon>Actinomycetota</taxon>
        <taxon>Actinomycetes</taxon>
        <taxon>Mycobacteriales</taxon>
        <taxon>Mycobacteriaceae</taxon>
        <taxon>Mycolicibacterium</taxon>
    </lineage>
</organism>
<feature type="transmembrane region" description="Helical" evidence="18">
    <location>
        <begin position="91"/>
        <end position="112"/>
    </location>
</feature>
<dbReference type="GO" id="GO:0001653">
    <property type="term" value="F:peptide receptor activity"/>
    <property type="evidence" value="ECO:0007669"/>
    <property type="project" value="TreeGrafter"/>
</dbReference>
<proteinExistence type="inferred from homology"/>
<evidence type="ECO:0000256" key="13">
    <source>
        <dbReference type="ARBA" id="ARBA00023239"/>
    </source>
</evidence>
<keyword evidence="6" id="KW-0479">Metal-binding</keyword>
<evidence type="ECO:0000256" key="8">
    <source>
        <dbReference type="ARBA" id="ARBA00022840"/>
    </source>
</evidence>
<keyword evidence="7" id="KW-0547">Nucleotide-binding</keyword>
<evidence type="ECO:0000256" key="18">
    <source>
        <dbReference type="SAM" id="Phobius"/>
    </source>
</evidence>
<dbReference type="GO" id="GO:0035556">
    <property type="term" value="P:intracellular signal transduction"/>
    <property type="evidence" value="ECO:0007669"/>
    <property type="project" value="InterPro"/>
</dbReference>
<keyword evidence="9" id="KW-0460">Magnesium</keyword>
<dbReference type="PROSITE" id="PS00452">
    <property type="entry name" value="GUANYLATE_CYCLASE_1"/>
    <property type="match status" value="1"/>
</dbReference>
<reference evidence="21" key="1">
    <citation type="submission" date="2016-09" db="EMBL/GenBank/DDBJ databases">
        <authorList>
            <person name="Greninger A.L."/>
            <person name="Jerome K.R."/>
            <person name="Mcnair B."/>
            <person name="Wallis C."/>
            <person name="Fang F."/>
        </authorList>
    </citation>
    <scope>NUCLEOTIDE SEQUENCE [LARGE SCALE GENOMIC DNA]</scope>
    <source>
        <strain evidence="21">M7</strain>
    </source>
</reference>
<dbReference type="GO" id="GO:0004383">
    <property type="term" value="F:guanylate cyclase activity"/>
    <property type="evidence" value="ECO:0007669"/>
    <property type="project" value="TreeGrafter"/>
</dbReference>
<comment type="caution">
    <text evidence="20">The sequence shown here is derived from an EMBL/GenBank/DDBJ whole genome shotgun (WGS) entry which is preliminary data.</text>
</comment>
<keyword evidence="8" id="KW-0067">ATP-binding</keyword>
<dbReference type="FunFam" id="3.30.70.1230:FF:000033">
    <property type="entry name" value="Adenylate cyclase"/>
    <property type="match status" value="1"/>
</dbReference>
<dbReference type="Pfam" id="PF00211">
    <property type="entry name" value="Guanylate_cyc"/>
    <property type="match status" value="1"/>
</dbReference>
<protein>
    <recommendedName>
        <fullName evidence="4">Adenylate cyclase</fullName>
        <ecNumber evidence="3">4.6.1.1</ecNumber>
    </recommendedName>
    <alternativeName>
        <fullName evidence="14">ATP pyrophosphate-lyase</fullName>
    </alternativeName>
    <alternativeName>
        <fullName evidence="15">Adenylyl cyclase</fullName>
    </alternativeName>
</protein>
<dbReference type="AlphaFoldDB" id="A0A1E3RAB1"/>
<evidence type="ECO:0000256" key="3">
    <source>
        <dbReference type="ARBA" id="ARBA00012201"/>
    </source>
</evidence>
<feature type="transmembrane region" description="Helical" evidence="18">
    <location>
        <begin position="118"/>
        <end position="134"/>
    </location>
</feature>
<evidence type="ECO:0000256" key="17">
    <source>
        <dbReference type="RuleBase" id="RU000405"/>
    </source>
</evidence>
<evidence type="ECO:0000256" key="4">
    <source>
        <dbReference type="ARBA" id="ARBA00021420"/>
    </source>
</evidence>
<dbReference type="Proteomes" id="UP000094243">
    <property type="component" value="Unassembled WGS sequence"/>
</dbReference>
<evidence type="ECO:0000256" key="10">
    <source>
        <dbReference type="ARBA" id="ARBA00022989"/>
    </source>
</evidence>
<comment type="catalytic activity">
    <reaction evidence="1">
        <text>ATP = 3',5'-cyclic AMP + diphosphate</text>
        <dbReference type="Rhea" id="RHEA:15389"/>
        <dbReference type="ChEBI" id="CHEBI:30616"/>
        <dbReference type="ChEBI" id="CHEBI:33019"/>
        <dbReference type="ChEBI" id="CHEBI:58165"/>
        <dbReference type="EC" id="4.6.1.1"/>
    </reaction>
</comment>
<dbReference type="InterPro" id="IPR029787">
    <property type="entry name" value="Nucleotide_cyclase"/>
</dbReference>
<keyword evidence="12 18" id="KW-0472">Membrane</keyword>
<dbReference type="EMBL" id="MIGZ01000133">
    <property type="protein sequence ID" value="ODQ86711.1"/>
    <property type="molecule type" value="Genomic_DNA"/>
</dbReference>
<evidence type="ECO:0000256" key="7">
    <source>
        <dbReference type="ARBA" id="ARBA00022741"/>
    </source>
</evidence>
<feature type="transmembrane region" description="Helical" evidence="18">
    <location>
        <begin position="65"/>
        <end position="84"/>
    </location>
</feature>
<dbReference type="CDD" id="cd07302">
    <property type="entry name" value="CHD"/>
    <property type="match status" value="1"/>
</dbReference>
<evidence type="ECO:0000256" key="6">
    <source>
        <dbReference type="ARBA" id="ARBA00022723"/>
    </source>
</evidence>
<dbReference type="EC" id="4.6.1.1" evidence="3"/>
<evidence type="ECO:0000256" key="2">
    <source>
        <dbReference type="ARBA" id="ARBA00004370"/>
    </source>
</evidence>
<feature type="domain" description="Guanylate cyclase" evidence="19">
    <location>
        <begin position="242"/>
        <end position="369"/>
    </location>
</feature>
<evidence type="ECO:0000256" key="12">
    <source>
        <dbReference type="ARBA" id="ARBA00023136"/>
    </source>
</evidence>
<dbReference type="GO" id="GO:0046872">
    <property type="term" value="F:metal ion binding"/>
    <property type="evidence" value="ECO:0007669"/>
    <property type="project" value="UniProtKB-KW"/>
</dbReference>
<dbReference type="InterPro" id="IPR050401">
    <property type="entry name" value="Cyclic_nucleotide_synthase"/>
</dbReference>
<evidence type="ECO:0000256" key="15">
    <source>
        <dbReference type="ARBA" id="ARBA00032637"/>
    </source>
</evidence>
<evidence type="ECO:0000256" key="9">
    <source>
        <dbReference type="ARBA" id="ARBA00022842"/>
    </source>
</evidence>
<dbReference type="GO" id="GO:0007168">
    <property type="term" value="P:receptor guanylyl cyclase signaling pathway"/>
    <property type="evidence" value="ECO:0007669"/>
    <property type="project" value="TreeGrafter"/>
</dbReference>
<evidence type="ECO:0000256" key="11">
    <source>
        <dbReference type="ARBA" id="ARBA00022998"/>
    </source>
</evidence>
<comment type="similarity">
    <text evidence="17">Belongs to the adenylyl cyclase class-4/guanylyl cyclase family.</text>
</comment>
<dbReference type="SMART" id="SM00044">
    <property type="entry name" value="CYCc"/>
    <property type="match status" value="1"/>
</dbReference>
<evidence type="ECO:0000256" key="5">
    <source>
        <dbReference type="ARBA" id="ARBA00022692"/>
    </source>
</evidence>
<evidence type="ECO:0000256" key="16">
    <source>
        <dbReference type="ARBA" id="ARBA00064436"/>
    </source>
</evidence>
<keyword evidence="11" id="KW-0115">cAMP biosynthesis</keyword>
<feature type="transmembrane region" description="Helical" evidence="18">
    <location>
        <begin position="170"/>
        <end position="193"/>
    </location>
</feature>
<dbReference type="InterPro" id="IPR048432">
    <property type="entry name" value="MASE7"/>
</dbReference>
<dbReference type="InterPro" id="IPR018297">
    <property type="entry name" value="A/G_cyclase_CS"/>
</dbReference>
<comment type="subcellular location">
    <subcellularLocation>
        <location evidence="2">Membrane</location>
    </subcellularLocation>
</comment>
<sequence>MAVVAKFRAVCVPDVAMESRAPARIRHRSSIAERHRRVLNVTAMISAAIIAFFGVQGLVIARDIWWIPLLNFGGAVVFMTIPFLCRFGELVAPLVFFAVAYATITVLCAHLGTGTGLQLYFVVAAAITLVVLGLDHLVLAGVLAAIGAAAVILLEYLVPNDTGAQPPWAFRTSFVLTVITAWILMVATLWYAMRELRRARLAMEAEYERSERLLANILPTTIADRLKDPTRNIIADKYDDASILFADIAGYTKRASDTAPSDLVRFLDRLYTDLDALVDRHGLEKVKTSGDSYMVVSGVPQPRKDHLEALACLALDMAEAVADLRDPRGREVPLRIGLAAGPVVAGVVGARKFFYDVWGDAVNVASRMESTDVEGRIQVPQDVYERLKDSYQFEERGAVDVKGKGVMHTWYLVGRRDDEAVRHAVELHPVSSPTPQSA</sequence>
<comment type="subunit">
    <text evidence="16">Homodimer. Can also exist as monomer.</text>
</comment>
<dbReference type="SUPFAM" id="SSF55073">
    <property type="entry name" value="Nucleotide cyclase"/>
    <property type="match status" value="1"/>
</dbReference>